<dbReference type="EMBL" id="VULN01000009">
    <property type="protein sequence ID" value="MSS82357.1"/>
    <property type="molecule type" value="Genomic_DNA"/>
</dbReference>
<gene>
    <name evidence="1" type="ORF">FX155_07095</name>
</gene>
<sequence>MAIYESEMIATDKLAGGPEVHVLTANYQVTAGTALKRGTLVTIGDDGKATATIKTGVASAIVANDIDTKATVVTCYTSGRFNANALIVASGDTVAAHAEELKKAGIYLTTSK</sequence>
<dbReference type="AlphaFoldDB" id="A0A6N7VL51"/>
<proteinExistence type="predicted"/>
<protein>
    <recommendedName>
        <fullName evidence="3">Head decoration protein</fullName>
    </recommendedName>
</protein>
<comment type="caution">
    <text evidence="1">The sequence shown here is derived from an EMBL/GenBank/DDBJ whole genome shotgun (WGS) entry which is preliminary data.</text>
</comment>
<evidence type="ECO:0000313" key="1">
    <source>
        <dbReference type="EMBL" id="MSS82357.1"/>
    </source>
</evidence>
<evidence type="ECO:0000313" key="2">
    <source>
        <dbReference type="Proteomes" id="UP000441455"/>
    </source>
</evidence>
<dbReference type="RefSeq" id="WP_154488224.1">
    <property type="nucleotide sequence ID" value="NZ_VULN01000009.1"/>
</dbReference>
<dbReference type="Gene3D" id="2.40.300.10">
    <property type="entry name" value="Head decoration protein D"/>
    <property type="match status" value="1"/>
</dbReference>
<organism evidence="1 2">
    <name type="scientific">Acidaminococcus fermentans</name>
    <dbReference type="NCBI Taxonomy" id="905"/>
    <lineage>
        <taxon>Bacteria</taxon>
        <taxon>Bacillati</taxon>
        <taxon>Bacillota</taxon>
        <taxon>Negativicutes</taxon>
        <taxon>Acidaminococcales</taxon>
        <taxon>Acidaminococcaceae</taxon>
        <taxon>Acidaminococcus</taxon>
    </lineage>
</organism>
<evidence type="ECO:0008006" key="3">
    <source>
        <dbReference type="Google" id="ProtNLM"/>
    </source>
</evidence>
<dbReference type="Proteomes" id="UP000441455">
    <property type="component" value="Unassembled WGS sequence"/>
</dbReference>
<reference evidence="1 2" key="1">
    <citation type="submission" date="2019-08" db="EMBL/GenBank/DDBJ databases">
        <title>In-depth cultivation of the pig gut microbiome towards novel bacterial diversity and tailored functional studies.</title>
        <authorList>
            <person name="Wylensek D."/>
            <person name="Hitch T.C.A."/>
            <person name="Clavel T."/>
        </authorList>
    </citation>
    <scope>NUCLEOTIDE SEQUENCE [LARGE SCALE GENOMIC DNA]</scope>
    <source>
        <strain evidence="1 2">WCA-389-WT-5B</strain>
    </source>
</reference>
<dbReference type="OrthoDB" id="1667377at2"/>
<accession>A0A6N7VL51</accession>
<name>A0A6N7VL51_ACIFE</name>